<dbReference type="EMBL" id="CBTN010000023">
    <property type="protein sequence ID" value="CDH54548.1"/>
    <property type="molecule type" value="Genomic_DNA"/>
</dbReference>
<evidence type="ECO:0000313" key="2">
    <source>
        <dbReference type="Proteomes" id="UP000027586"/>
    </source>
</evidence>
<organism evidence="1 2">
    <name type="scientific">Lichtheimia corymbifera JMRC:FSU:9682</name>
    <dbReference type="NCBI Taxonomy" id="1263082"/>
    <lineage>
        <taxon>Eukaryota</taxon>
        <taxon>Fungi</taxon>
        <taxon>Fungi incertae sedis</taxon>
        <taxon>Mucoromycota</taxon>
        <taxon>Mucoromycotina</taxon>
        <taxon>Mucoromycetes</taxon>
        <taxon>Mucorales</taxon>
        <taxon>Lichtheimiaceae</taxon>
        <taxon>Lichtheimia</taxon>
    </lineage>
</organism>
<dbReference type="Proteomes" id="UP000027586">
    <property type="component" value="Unassembled WGS sequence"/>
</dbReference>
<dbReference type="AlphaFoldDB" id="A0A068RWP2"/>
<sequence>MAPFTQRYRTFLKAGYAAVGRRANDKQAIRDRIRSRFEHGDMVDPVKSENTLQMLIDASRYRGMERAVVRNICRLYALEKEYAIRPPFYNRKLKPEIKHLHDHAYDDIHLLIQMLNKEMNLCL</sequence>
<protein>
    <submittedName>
        <fullName evidence="1">Uncharacterized protein</fullName>
    </submittedName>
</protein>
<dbReference type="OrthoDB" id="190098at2759"/>
<reference evidence="1" key="1">
    <citation type="submission" date="2013-08" db="EMBL/GenBank/DDBJ databases">
        <title>Gene expansion shapes genome architecture in the human pathogen Lichtheimia corymbifera: an evolutionary genomics analysis in the ancient terrestrial Mucorales (Mucoromycotina).</title>
        <authorList>
            <person name="Schwartze V.U."/>
            <person name="Winter S."/>
            <person name="Shelest E."/>
            <person name="Marcet-Houben M."/>
            <person name="Horn F."/>
            <person name="Wehner S."/>
            <person name="Hoffmann K."/>
            <person name="Riege K."/>
            <person name="Sammeth M."/>
            <person name="Nowrousian M."/>
            <person name="Valiante V."/>
            <person name="Linde J."/>
            <person name="Jacobsen I.D."/>
            <person name="Marz M."/>
            <person name="Brakhage A.A."/>
            <person name="Gabaldon T."/>
            <person name="Bocker S."/>
            <person name="Voigt K."/>
        </authorList>
    </citation>
    <scope>NUCLEOTIDE SEQUENCE [LARGE SCALE GENOMIC DNA]</scope>
    <source>
        <strain evidence="1">FSU 9682</strain>
    </source>
</reference>
<comment type="caution">
    <text evidence="1">The sequence shown here is derived from an EMBL/GenBank/DDBJ whole genome shotgun (WGS) entry which is preliminary data.</text>
</comment>
<proteinExistence type="predicted"/>
<name>A0A068RWP2_9FUNG</name>
<dbReference type="VEuPathDB" id="FungiDB:LCOR_05782.1"/>
<gene>
    <name evidence="1" type="ORF">LCOR_05782.1</name>
</gene>
<dbReference type="STRING" id="1263082.A0A068RWP2"/>
<keyword evidence="2" id="KW-1185">Reference proteome</keyword>
<evidence type="ECO:0000313" key="1">
    <source>
        <dbReference type="EMBL" id="CDH54548.1"/>
    </source>
</evidence>
<accession>A0A068RWP2</accession>